<feature type="compositionally biased region" description="Basic and acidic residues" evidence="1">
    <location>
        <begin position="14"/>
        <end position="25"/>
    </location>
</feature>
<name>S4VP62_9VIRU</name>
<reference evidence="2 3" key="1">
    <citation type="journal article" date="2013" name="Science">
        <title>Pandoraviruses: amoeba viruses with genomes up to 2.5 Mb reaching that of parasitic eukaryotes.</title>
        <authorList>
            <person name="Philippe N."/>
            <person name="Legendre M."/>
            <person name="Doutre G."/>
            <person name="Coute Y."/>
            <person name="Poirot O."/>
            <person name="Lescot M."/>
            <person name="Arslan D."/>
            <person name="Seltzer V."/>
            <person name="Bertaux L."/>
            <person name="Bruley C."/>
            <person name="Garin J."/>
            <person name="Claverie J.M."/>
            <person name="Abergel C."/>
        </authorList>
    </citation>
    <scope>NUCLEOTIDE SEQUENCE [LARGE SCALE GENOMIC DNA]</scope>
    <source>
        <strain evidence="2">Melbourne</strain>
    </source>
</reference>
<feature type="region of interest" description="Disordered" evidence="1">
    <location>
        <begin position="1"/>
        <end position="32"/>
    </location>
</feature>
<dbReference type="EMBL" id="KC977570">
    <property type="protein sequence ID" value="AGO82068.1"/>
    <property type="molecule type" value="Genomic_DNA"/>
</dbReference>
<sequence>MHARRQNKRHRPKDRSARASSEHSRKATTPAVGLARTGRVVPAAAAFAPILHPTACQLVVNHLAHAAQRACQRYARDDDDDPYDADAPFKEIGMLCRLGLACSATYDAVHRARVLVDAVCLVGRWNKKAPTKPQRLEAVLCVVTPAVAGDVPTEVEFQGLRSPWLQNYAMLRGRICARPINTIETHSDTLSVNGDNSDDATEGIPFGRWDVAAFAIFAVDTHFKFDMRHYTGNSDDPASAEIDVSGTESAWHLYLYGPPFGEVAIVNATVRCGDGPKSQCRRLL</sequence>
<dbReference type="KEGG" id="vg:16512265"/>
<dbReference type="Proteomes" id="UP000201566">
    <property type="component" value="Segment"/>
</dbReference>
<protein>
    <submittedName>
        <fullName evidence="2">Uncharacterized protein</fullName>
    </submittedName>
</protein>
<organism evidence="2 3">
    <name type="scientific">Pandoravirus dulcis</name>
    <dbReference type="NCBI Taxonomy" id="1349409"/>
    <lineage>
        <taxon>Viruses</taxon>
        <taxon>Pandoravirus</taxon>
    </lineage>
</organism>
<evidence type="ECO:0000256" key="1">
    <source>
        <dbReference type="SAM" id="MobiDB-lite"/>
    </source>
</evidence>
<evidence type="ECO:0000313" key="2">
    <source>
        <dbReference type="EMBL" id="AGO82068.1"/>
    </source>
</evidence>
<proteinExistence type="predicted"/>
<feature type="compositionally biased region" description="Basic residues" evidence="1">
    <location>
        <begin position="1"/>
        <end position="13"/>
    </location>
</feature>
<evidence type="ECO:0000313" key="3">
    <source>
        <dbReference type="Proteomes" id="UP000201566"/>
    </source>
</evidence>
<accession>S4VP62</accession>
<dbReference type="GeneID" id="16512265"/>
<dbReference type="RefSeq" id="YP_008318737.1">
    <property type="nucleotide sequence ID" value="NC_021858.1"/>
</dbReference>
<gene>
    <name evidence="2" type="ORF">pdul_cds_148</name>
</gene>